<comment type="caution">
    <text evidence="1">The sequence shown here is derived from an EMBL/GenBank/DDBJ whole genome shotgun (WGS) entry which is preliminary data.</text>
</comment>
<protein>
    <recommendedName>
        <fullName evidence="3">Phage tail protein</fullName>
    </recommendedName>
</protein>
<evidence type="ECO:0000313" key="1">
    <source>
        <dbReference type="EMBL" id="MBZ3926404.1"/>
    </source>
</evidence>
<dbReference type="Proteomes" id="UP000825388">
    <property type="component" value="Unassembled WGS sequence"/>
</dbReference>
<evidence type="ECO:0008006" key="3">
    <source>
        <dbReference type="Google" id="ProtNLM"/>
    </source>
</evidence>
<name>A0AAW4RQI9_XANCI</name>
<dbReference type="AlphaFoldDB" id="A0AAW4RQI9"/>
<organism evidence="1 2">
    <name type="scientific">Xanthomonas citri pv. sesbaniae</name>
    <dbReference type="NCBI Taxonomy" id="473425"/>
    <lineage>
        <taxon>Bacteria</taxon>
        <taxon>Pseudomonadati</taxon>
        <taxon>Pseudomonadota</taxon>
        <taxon>Gammaproteobacteria</taxon>
        <taxon>Lysobacterales</taxon>
        <taxon>Lysobacteraceae</taxon>
        <taxon>Xanthomonas</taxon>
    </lineage>
</organism>
<reference evidence="1" key="1">
    <citation type="submission" date="2015-12" db="EMBL/GenBank/DDBJ databases">
        <authorList>
            <person name="Bansal K."/>
            <person name="Midha S."/>
            <person name="Patil P.B."/>
        </authorList>
    </citation>
    <scope>NUCLEOTIDE SEQUENCE</scope>
    <source>
        <strain evidence="1">LMG867</strain>
    </source>
</reference>
<accession>A0AAW4RQI9</accession>
<proteinExistence type="predicted"/>
<evidence type="ECO:0000313" key="2">
    <source>
        <dbReference type="Proteomes" id="UP000825388"/>
    </source>
</evidence>
<sequence>MTVRFYSSGDASAPALRGNTPGDLINLLTKCLVDGYGAKSGAGWTKPYAGTNLAVFRTGAGSNGMCLRIDDTSVDASNRAARALGFESMTDVNTGTGRFPLNDQESGGLMWFTHYSGSPSNARQWFLIADEGFMVLMIQTFPEQLASSSQYYRETYWFGDLVPIGPADAYATVIQGKPAGSSGNTSESHPLDSVGLNTSSSGLYIARTYTGLGGSLRAGKAHDSAKSGTTAWGGNGNLPYPHGPDGALLMSPVWVHEPGSTSMAAIRGTLPGIWAPLQYVLQAGDTFAGQGDLTGRSFFAWRQYENRMCVETTDTWR</sequence>
<dbReference type="RefSeq" id="WP_089111727.1">
    <property type="nucleotide sequence ID" value="NZ_LOKL01000158.1"/>
</dbReference>
<dbReference type="EMBL" id="LOKL01000158">
    <property type="protein sequence ID" value="MBZ3926404.1"/>
    <property type="molecule type" value="Genomic_DNA"/>
</dbReference>
<gene>
    <name evidence="1" type="ORF">Xseb_02775</name>
</gene>